<gene>
    <name evidence="1" type="ORF">Anas_03568</name>
</gene>
<dbReference type="AlphaFoldDB" id="A0A5N5TNC8"/>
<dbReference type="Proteomes" id="UP000326759">
    <property type="component" value="Unassembled WGS sequence"/>
</dbReference>
<dbReference type="OrthoDB" id="6379663at2759"/>
<protein>
    <submittedName>
        <fullName evidence="1">Uncharacterized protein</fullName>
    </submittedName>
</protein>
<organism evidence="1 2">
    <name type="scientific">Armadillidium nasatum</name>
    <dbReference type="NCBI Taxonomy" id="96803"/>
    <lineage>
        <taxon>Eukaryota</taxon>
        <taxon>Metazoa</taxon>
        <taxon>Ecdysozoa</taxon>
        <taxon>Arthropoda</taxon>
        <taxon>Crustacea</taxon>
        <taxon>Multicrustacea</taxon>
        <taxon>Malacostraca</taxon>
        <taxon>Eumalacostraca</taxon>
        <taxon>Peracarida</taxon>
        <taxon>Isopoda</taxon>
        <taxon>Oniscidea</taxon>
        <taxon>Crinocheta</taxon>
        <taxon>Armadillidiidae</taxon>
        <taxon>Armadillidium</taxon>
    </lineage>
</organism>
<accession>A0A5N5TNC8</accession>
<proteinExistence type="predicted"/>
<evidence type="ECO:0000313" key="1">
    <source>
        <dbReference type="EMBL" id="KAB7507656.1"/>
    </source>
</evidence>
<keyword evidence="2" id="KW-1185">Reference proteome</keyword>
<dbReference type="EMBL" id="SEYY01000271">
    <property type="protein sequence ID" value="KAB7507656.1"/>
    <property type="molecule type" value="Genomic_DNA"/>
</dbReference>
<name>A0A5N5TNC8_9CRUS</name>
<reference evidence="1 2" key="1">
    <citation type="journal article" date="2019" name="PLoS Biol.">
        <title>Sex chromosomes control vertical transmission of feminizing Wolbachia symbionts in an isopod.</title>
        <authorList>
            <person name="Becking T."/>
            <person name="Chebbi M.A."/>
            <person name="Giraud I."/>
            <person name="Moumen B."/>
            <person name="Laverre T."/>
            <person name="Caubet Y."/>
            <person name="Peccoud J."/>
            <person name="Gilbert C."/>
            <person name="Cordaux R."/>
        </authorList>
    </citation>
    <scope>NUCLEOTIDE SEQUENCE [LARGE SCALE GENOMIC DNA]</scope>
    <source>
        <strain evidence="1">ANa2</strain>
        <tissue evidence="1">Whole body excluding digestive tract and cuticle</tissue>
    </source>
</reference>
<evidence type="ECO:0000313" key="2">
    <source>
        <dbReference type="Proteomes" id="UP000326759"/>
    </source>
</evidence>
<sequence length="94" mass="10586">MATKDEISASENIRLVQLMEMENQRVALEKGFQAILTTNTSKLTQYVCEDLMSYKTLASYQINEWQAEDGSRPFKAAPDDAVAVTSVLYLTKEC</sequence>
<dbReference type="Gene3D" id="3.40.630.30">
    <property type="match status" value="1"/>
</dbReference>
<comment type="caution">
    <text evidence="1">The sequence shown here is derived from an EMBL/GenBank/DDBJ whole genome shotgun (WGS) entry which is preliminary data.</text>
</comment>